<gene>
    <name evidence="2" type="ORF">GR170_03190</name>
</gene>
<proteinExistence type="predicted"/>
<evidence type="ECO:0008006" key="4">
    <source>
        <dbReference type="Google" id="ProtNLM"/>
    </source>
</evidence>
<evidence type="ECO:0000313" key="2">
    <source>
        <dbReference type="EMBL" id="MXN16827.1"/>
    </source>
</evidence>
<evidence type="ECO:0000256" key="1">
    <source>
        <dbReference type="SAM" id="Phobius"/>
    </source>
</evidence>
<sequence>MTLRAVLVLLATLAFALSPVLSPGFPGFTADQFPVPQVSPPIQPPGLTFALIWTVIYAWLIVMALFGLLKRKADPAWDASRPWVILTLAIGAAWIPVANLSPVWATVLIWMMLGTAQAALYRVPARDRLWLEAPLGLYTGWLTAASCVATAIVATGYGASPEQAVQGAFLILAAWLATATVRLSPGPRPFYLAGLAWGLLGIIVGNLMADRLLFAALAAVILIILAPLALRSLRR</sequence>
<feature type="transmembrane region" description="Helical" evidence="1">
    <location>
        <begin position="135"/>
        <end position="158"/>
    </location>
</feature>
<reference evidence="2 3" key="1">
    <citation type="submission" date="2019-12" db="EMBL/GenBank/DDBJ databases">
        <authorList>
            <person name="Li M."/>
        </authorList>
    </citation>
    <scope>NUCLEOTIDE SEQUENCE [LARGE SCALE GENOMIC DNA]</scope>
    <source>
        <strain evidence="2 3">GBMRC 2024</strain>
    </source>
</reference>
<dbReference type="EMBL" id="WUMU01000003">
    <property type="protein sequence ID" value="MXN16827.1"/>
    <property type="molecule type" value="Genomic_DNA"/>
</dbReference>
<keyword evidence="1" id="KW-1133">Transmembrane helix</keyword>
<feature type="transmembrane region" description="Helical" evidence="1">
    <location>
        <begin position="190"/>
        <end position="207"/>
    </location>
</feature>
<keyword evidence="1" id="KW-0812">Transmembrane</keyword>
<protein>
    <recommendedName>
        <fullName evidence="4">Tryptophan-rich sensory protein</fullName>
    </recommendedName>
</protein>
<name>A0A6L7G0C2_9RHOB</name>
<feature type="transmembrane region" description="Helical" evidence="1">
    <location>
        <begin position="48"/>
        <end position="69"/>
    </location>
</feature>
<dbReference type="AlphaFoldDB" id="A0A6L7G0C2"/>
<dbReference type="RefSeq" id="WP_160891561.1">
    <property type="nucleotide sequence ID" value="NZ_WUMU01000003.1"/>
</dbReference>
<feature type="transmembrane region" description="Helical" evidence="1">
    <location>
        <begin position="164"/>
        <end position="183"/>
    </location>
</feature>
<dbReference type="Proteomes" id="UP000477911">
    <property type="component" value="Unassembled WGS sequence"/>
</dbReference>
<keyword evidence="3" id="KW-1185">Reference proteome</keyword>
<feature type="transmembrane region" description="Helical" evidence="1">
    <location>
        <begin position="213"/>
        <end position="230"/>
    </location>
</feature>
<dbReference type="Gene3D" id="1.20.1260.100">
    <property type="entry name" value="TspO/MBR protein"/>
    <property type="match status" value="1"/>
</dbReference>
<dbReference type="InterPro" id="IPR038330">
    <property type="entry name" value="TspO/MBR-related_sf"/>
</dbReference>
<organism evidence="2 3">
    <name type="scientific">Pseudooceanicola albus</name>
    <dbReference type="NCBI Taxonomy" id="2692189"/>
    <lineage>
        <taxon>Bacteria</taxon>
        <taxon>Pseudomonadati</taxon>
        <taxon>Pseudomonadota</taxon>
        <taxon>Alphaproteobacteria</taxon>
        <taxon>Rhodobacterales</taxon>
        <taxon>Paracoccaceae</taxon>
        <taxon>Pseudooceanicola</taxon>
    </lineage>
</organism>
<accession>A0A6L7G0C2</accession>
<keyword evidence="1" id="KW-0472">Membrane</keyword>
<feature type="transmembrane region" description="Helical" evidence="1">
    <location>
        <begin position="103"/>
        <end position="123"/>
    </location>
</feature>
<comment type="caution">
    <text evidence="2">The sequence shown here is derived from an EMBL/GenBank/DDBJ whole genome shotgun (WGS) entry which is preliminary data.</text>
</comment>
<evidence type="ECO:0000313" key="3">
    <source>
        <dbReference type="Proteomes" id="UP000477911"/>
    </source>
</evidence>
<feature type="transmembrane region" description="Helical" evidence="1">
    <location>
        <begin position="81"/>
        <end position="97"/>
    </location>
</feature>